<dbReference type="EMBL" id="AP012057">
    <property type="protein sequence ID" value="BAN01441.1"/>
    <property type="molecule type" value="Genomic_DNA"/>
</dbReference>
<dbReference type="RefSeq" id="WP_015440688.1">
    <property type="nucleotide sequence ID" value="NC_020520.1"/>
</dbReference>
<name>A0A6C7E479_ILUCY</name>
<keyword evidence="2" id="KW-0812">Transmembrane</keyword>
<evidence type="ECO:0000256" key="1">
    <source>
        <dbReference type="SAM" id="MobiDB-lite"/>
    </source>
</evidence>
<feature type="region of interest" description="Disordered" evidence="1">
    <location>
        <begin position="72"/>
        <end position="104"/>
    </location>
</feature>
<evidence type="ECO:0000313" key="4">
    <source>
        <dbReference type="Proteomes" id="UP000011863"/>
    </source>
</evidence>
<dbReference type="Proteomes" id="UP000011863">
    <property type="component" value="Chromosome"/>
</dbReference>
<proteinExistence type="predicted"/>
<protein>
    <submittedName>
        <fullName evidence="3">Uncharacterized protein</fullName>
    </submittedName>
</protein>
<feature type="transmembrane region" description="Helical" evidence="2">
    <location>
        <begin position="47"/>
        <end position="67"/>
    </location>
</feature>
<evidence type="ECO:0000313" key="3">
    <source>
        <dbReference type="EMBL" id="BAN01441.1"/>
    </source>
</evidence>
<sequence length="696" mass="73978">MNDRTNPTERRLERHLRRVAETTTVPASSVVAAKRRAHERTVRRRRAVAGGLAAASVVGVVAGVRVLSEPEPSTIQTFDTPTVDTDDSTAAASTSTPSAAPLAPTTTVVPPDGLAYVDAQLGDPAFVWKVVEPDKDRAISGTFADGTGGTFPALALSTAPGRSNDYDNIELVVWESDDGIEWDQTDLTSPFQQNFWQPQFVDGTVFAVGTAPGVAENTENPLLVGVSSSDAPADDAWTMAELPIDTNEYDSLPMAWTGLDIGRVALGDRLMVSVTPRVDVDVDAAMRANGMDTEASRFWTLIDGGISVHDAACVDPQFTQTTIPGAVPTSTIVDAPPVTVDAVPVTVDAVPVTTVVDGAVSPGAGTAVPSGDPSECPSTEYTYEELGVPTETLDAIDTRVTRIFTIDADLNVVENELPAPGVRLQPFDHQSARFVDVGAFDRYVGEEMPASLEVYEYDGTTWSTVAIPNANWAGPTVTLGDVTAGFRYDWNDATFATVDAAGVTTLVDVRPLLPNDEVIVNPLQPLVDAGGRLVTAVQQYPDVIAELGGVEFTVDGVTARKERATSRIQYFDEATGDQIGLPRLITNDYDGSVTVLDENGDEMATFSGEELYQRLDGVVEFPDSRVSSAYQLLTTADGRTFSSEPIAELLGLADADISGVSRISTDGTTVVVAVTLNERHPDDTRKQLVLVGTPLT</sequence>
<keyword evidence="2" id="KW-1133">Transmembrane helix</keyword>
<dbReference type="AlphaFoldDB" id="A0A6C7E479"/>
<reference evidence="3 4" key="1">
    <citation type="journal article" date="2013" name="Int. J. Syst. Evol. Microbiol.">
        <title>Ilumatobacter nonamiense sp. nov. and Ilumatobacter coccineum sp. nov., isolated from seashore sand.</title>
        <authorList>
            <person name="Matsumoto A."/>
            <person name="Kasai H."/>
            <person name="Matsuo Y."/>
            <person name="Shizuri Y."/>
            <person name="Ichikawa N."/>
            <person name="Fujita N."/>
            <person name="Omura S."/>
            <person name="Takahashi Y."/>
        </authorList>
    </citation>
    <scope>NUCLEOTIDE SEQUENCE [LARGE SCALE GENOMIC DNA]</scope>
    <source>
        <strain evidence="4">NBRC 103263 / KCTC 29153 / YM16-304</strain>
    </source>
</reference>
<keyword evidence="2" id="KW-0472">Membrane</keyword>
<accession>A0A6C7E479</accession>
<dbReference type="OrthoDB" id="4981820at2"/>
<keyword evidence="4" id="KW-1185">Reference proteome</keyword>
<feature type="compositionally biased region" description="Low complexity" evidence="1">
    <location>
        <begin position="79"/>
        <end position="104"/>
    </location>
</feature>
<gene>
    <name evidence="3" type="ORF">YM304_11270</name>
</gene>
<organism evidence="3 4">
    <name type="scientific">Ilumatobacter coccineus (strain NBRC 103263 / KCTC 29153 / YM16-304)</name>
    <dbReference type="NCBI Taxonomy" id="1313172"/>
    <lineage>
        <taxon>Bacteria</taxon>
        <taxon>Bacillati</taxon>
        <taxon>Actinomycetota</taxon>
        <taxon>Acidimicrobiia</taxon>
        <taxon>Acidimicrobiales</taxon>
        <taxon>Ilumatobacteraceae</taxon>
        <taxon>Ilumatobacter</taxon>
    </lineage>
</organism>
<dbReference type="KEGG" id="aym:YM304_11270"/>
<evidence type="ECO:0000256" key="2">
    <source>
        <dbReference type="SAM" id="Phobius"/>
    </source>
</evidence>